<evidence type="ECO:0000313" key="3">
    <source>
        <dbReference type="Proteomes" id="UP000822476"/>
    </source>
</evidence>
<accession>A0A8S9YE77</accession>
<proteinExistence type="predicted"/>
<feature type="region of interest" description="Disordered" evidence="1">
    <location>
        <begin position="1"/>
        <end position="25"/>
    </location>
</feature>
<dbReference type="AlphaFoldDB" id="A0A8S9YE77"/>
<keyword evidence="3" id="KW-1185">Reference proteome</keyword>
<protein>
    <submittedName>
        <fullName evidence="2">Uncharacterized protein</fullName>
    </submittedName>
</protein>
<evidence type="ECO:0000256" key="1">
    <source>
        <dbReference type="SAM" id="MobiDB-lite"/>
    </source>
</evidence>
<organism evidence="2 3">
    <name type="scientific">Paragonimus skrjabini miyazakii</name>
    <dbReference type="NCBI Taxonomy" id="59628"/>
    <lineage>
        <taxon>Eukaryota</taxon>
        <taxon>Metazoa</taxon>
        <taxon>Spiralia</taxon>
        <taxon>Lophotrochozoa</taxon>
        <taxon>Platyhelminthes</taxon>
        <taxon>Trematoda</taxon>
        <taxon>Digenea</taxon>
        <taxon>Plagiorchiida</taxon>
        <taxon>Troglotremata</taxon>
        <taxon>Troglotrematidae</taxon>
        <taxon>Paragonimus</taxon>
    </lineage>
</organism>
<sequence>MLSSVIDGGHIETQSTPTPPSSEKFCVGDDSRRWEFQAREYVFLLTQAERARVFATLLDGEALDFTIDEGILQRDINEGTFRRLLRCQFHGRIQYSGEKLAAFIRELRRLCAEGFTDDTPEVREQRILQQALEGTRDPSTRRAFLTAAPTSIQDALDRAGIIEQVNGVLERDQQYRTREIAPLQCRPLARPQPLNRQERYGPQRMQRPPYQKPHCYYCSLYGKRAYWCGHNRAITLKASETQEWAQMQSKDPDLHPIYQRLLRGQSRSTKQEVAGTSCETRCLWTLVETSNARKCAVFPRWPSLSPTNPYPRSRPSCVGCVKNSVIPVKIRPKRRQDDGSGGHT</sequence>
<dbReference type="OrthoDB" id="6280013at2759"/>
<dbReference type="EMBL" id="JTDE01008498">
    <property type="protein sequence ID" value="KAF7234911.1"/>
    <property type="molecule type" value="Genomic_DNA"/>
</dbReference>
<evidence type="ECO:0000313" key="2">
    <source>
        <dbReference type="EMBL" id="KAF7234911.1"/>
    </source>
</evidence>
<reference evidence="2" key="1">
    <citation type="submission" date="2019-07" db="EMBL/GenBank/DDBJ databases">
        <title>Annotation for the trematode Paragonimus miyazaki's.</title>
        <authorList>
            <person name="Choi Y.-J."/>
        </authorList>
    </citation>
    <scope>NUCLEOTIDE SEQUENCE</scope>
    <source>
        <strain evidence="2">Japan</strain>
    </source>
</reference>
<dbReference type="Proteomes" id="UP000822476">
    <property type="component" value="Unassembled WGS sequence"/>
</dbReference>
<name>A0A8S9YE77_9TREM</name>
<gene>
    <name evidence="2" type="ORF">EG68_11646</name>
</gene>
<comment type="caution">
    <text evidence="2">The sequence shown here is derived from an EMBL/GenBank/DDBJ whole genome shotgun (WGS) entry which is preliminary data.</text>
</comment>